<evidence type="ECO:0000313" key="1">
    <source>
        <dbReference type="EMBL" id="CUR55324.1"/>
    </source>
</evidence>
<dbReference type="EMBL" id="CZKB01000005">
    <property type="protein sequence ID" value="CUR58160.1"/>
    <property type="molecule type" value="Genomic_DNA"/>
</dbReference>
<accession>A0A2P2C834</accession>
<reference evidence="2" key="1">
    <citation type="submission" date="2015-08" db="EMBL/GenBank/DDBJ databases">
        <authorList>
            <person name="Babu N.S."/>
            <person name="Beckwith C.J."/>
            <person name="Beseler K.G."/>
            <person name="Brison A."/>
            <person name="Carone J.V."/>
            <person name="Caskin T.P."/>
            <person name="Diamond M."/>
            <person name="Durham M.E."/>
            <person name="Foxe J.M."/>
            <person name="Go M."/>
            <person name="Henderson B.A."/>
            <person name="Jones I.B."/>
            <person name="McGettigan J.A."/>
            <person name="Micheletti S.J."/>
            <person name="Nasrallah M.E."/>
            <person name="Ortiz D."/>
            <person name="Piller C.R."/>
            <person name="Privatt S.R."/>
            <person name="Schneider S.L."/>
            <person name="Sharp S."/>
            <person name="Smith T.C."/>
            <person name="Stanton J.D."/>
            <person name="Ullery H.E."/>
            <person name="Wilson R.J."/>
            <person name="Serrano M.G."/>
            <person name="Buck G."/>
            <person name="Lee V."/>
            <person name="Wang Y."/>
            <person name="Carvalho R."/>
            <person name="Voegtly L."/>
            <person name="Shi R."/>
            <person name="Duckworth R."/>
            <person name="Johnson A."/>
            <person name="Loviza R."/>
            <person name="Walstead R."/>
            <person name="Shah Z."/>
            <person name="Kiflezghi M."/>
            <person name="Wade K."/>
            <person name="Ball S.L."/>
            <person name="Bradley K.W."/>
            <person name="Asai D.J."/>
            <person name="Bowman C.A."/>
            <person name="Russell D.A."/>
            <person name="Pope W.H."/>
            <person name="Jacobs-Sera D."/>
            <person name="Hendrix R.W."/>
            <person name="Hatfull G.F."/>
        </authorList>
    </citation>
    <scope>NUCLEOTIDE SEQUENCE</scope>
</reference>
<name>A0A2P2C834_9ZZZZ</name>
<protein>
    <submittedName>
        <fullName evidence="2">Uncharacterized protein</fullName>
    </submittedName>
</protein>
<dbReference type="AlphaFoldDB" id="A0A2P2C834"/>
<organism evidence="2">
    <name type="scientific">metagenome</name>
    <dbReference type="NCBI Taxonomy" id="256318"/>
    <lineage>
        <taxon>unclassified sequences</taxon>
        <taxon>metagenomes</taxon>
    </lineage>
</organism>
<proteinExistence type="predicted"/>
<dbReference type="EMBL" id="CZKA01000017">
    <property type="protein sequence ID" value="CUR55324.1"/>
    <property type="molecule type" value="Genomic_DNA"/>
</dbReference>
<evidence type="ECO:0000313" key="2">
    <source>
        <dbReference type="EMBL" id="CUR58160.1"/>
    </source>
</evidence>
<gene>
    <name evidence="2" type="ORF">NOCA1130409</name>
    <name evidence="1" type="ORF">NOCA2240096</name>
</gene>
<sequence length="272" mass="28880">MKLSVRRCFRSLSLIATLSVALIMSSILVRSSMSSPAVSEDTIDKVVSIAGEYGAAGAKVESFVENVRKTTRGMKVITSAKRESVLDEVEDVVNFGDVDLHVTQDQFPALAEAQVAELATGEVLATIPIKGDVAEPSNITAIFNENGELESLNESLFRPVGKDSGRLTMWRDGELVFDMMADSDGNSWEPNSAPPEASDQIELVNSQWWHFNKCLTQAGVSQWAITLIGIACGVACAATLGAGCIVCLGAAGIVASSTIGFCAGRAKQHLPK</sequence>